<reference evidence="11" key="1">
    <citation type="submission" date="2023-01" db="EMBL/GenBank/DDBJ databases">
        <title>Genome assembly of the deep-sea coral Lophelia pertusa.</title>
        <authorList>
            <person name="Herrera S."/>
            <person name="Cordes E."/>
        </authorList>
    </citation>
    <scope>NUCLEOTIDE SEQUENCE</scope>
    <source>
        <strain evidence="11">USNM1676648</strain>
        <tissue evidence="11">Polyp</tissue>
    </source>
</reference>
<comment type="catalytic activity">
    <reaction evidence="9">
        <text>N(6)-[(R)-lipoyl]-L-lysyl-[protein] + 3-methyl-2-oxobutanoate + H(+) = N(6)-[(R)-S(8)-2-methylpropanoyldihydrolipoyl]-L-lysyl-[protein] + CO2</text>
        <dbReference type="Rhea" id="RHEA:13457"/>
        <dbReference type="Rhea" id="RHEA-COMP:10474"/>
        <dbReference type="Rhea" id="RHEA-COMP:10497"/>
        <dbReference type="ChEBI" id="CHEBI:11851"/>
        <dbReference type="ChEBI" id="CHEBI:15378"/>
        <dbReference type="ChEBI" id="CHEBI:16526"/>
        <dbReference type="ChEBI" id="CHEBI:83099"/>
        <dbReference type="ChEBI" id="CHEBI:83142"/>
        <dbReference type="EC" id="1.2.4.4"/>
    </reaction>
</comment>
<evidence type="ECO:0000256" key="1">
    <source>
        <dbReference type="ARBA" id="ARBA00001964"/>
    </source>
</evidence>
<gene>
    <name evidence="11" type="ORF">OS493_012706</name>
</gene>
<evidence type="ECO:0000259" key="10">
    <source>
        <dbReference type="Pfam" id="PF00676"/>
    </source>
</evidence>
<evidence type="ECO:0000256" key="5">
    <source>
        <dbReference type="ARBA" id="ARBA00022946"/>
    </source>
</evidence>
<comment type="subcellular location">
    <subcellularLocation>
        <location evidence="2">Mitochondrion matrix</location>
    </subcellularLocation>
</comment>
<evidence type="ECO:0000256" key="4">
    <source>
        <dbReference type="ARBA" id="ARBA00022723"/>
    </source>
</evidence>
<dbReference type="InterPro" id="IPR050771">
    <property type="entry name" value="Alpha-ketoacid_DH_E1_comp"/>
</dbReference>
<dbReference type="CDD" id="cd02000">
    <property type="entry name" value="TPP_E1_PDC_ADC_BCADC"/>
    <property type="match status" value="1"/>
</dbReference>
<keyword evidence="12" id="KW-1185">Reference proteome</keyword>
<dbReference type="Proteomes" id="UP001163046">
    <property type="component" value="Unassembled WGS sequence"/>
</dbReference>
<evidence type="ECO:0000256" key="9">
    <source>
        <dbReference type="RuleBase" id="RU365014"/>
    </source>
</evidence>
<dbReference type="PANTHER" id="PTHR43380">
    <property type="entry name" value="2-OXOISOVALERATE DEHYDROGENASE SUBUNIT ALPHA, MITOCHONDRIAL"/>
    <property type="match status" value="1"/>
</dbReference>
<feature type="domain" description="Dehydrogenase E1 component" evidence="10">
    <location>
        <begin position="114"/>
        <end position="413"/>
    </location>
</feature>
<evidence type="ECO:0000313" key="11">
    <source>
        <dbReference type="EMBL" id="KAJ7379944.1"/>
    </source>
</evidence>
<keyword evidence="8" id="KW-0496">Mitochondrion</keyword>
<name>A0A9W9ZH76_9CNID</name>
<dbReference type="EC" id="1.2.4.4" evidence="9"/>
<keyword evidence="6" id="KW-0630">Potassium</keyword>
<sequence>MSRLSQERKMAASTWLVRAAFLRSRGKLSHLRTLPNAFKALRLSSSSSDAGAGRHQDKPRYPGISNSYFTEKLEFDDPDDGEAIPVYRVMDRNGKVFDEAHDPKLSKETLQDMYKKMTLLNTMDRILYESQRQGRISFYMTNYGEEGTHFGSAAGLLPEDVVLGQYREAGVLLWRGFTLDQCMNQCYANQFDLGKGRQMPVHYGSKDLNFVTISSTLATQMPQASGYGYALKRAGTGNCVICYFGEGAASEGDAHAAFNFAATLDAPVIFFCRNNGYAISTPTSDQYRGDGIAGRGRGYGMKAIRVDGNDVFAVYNVTKAAREIAVNQSKPVMVEAMTYRIGHHSTSDDSSVYRSLKEVNYWDKEDHPIGRLRQYMESKNWWDNELEEEWKRDARQQVMAAFAKAEKALKPPVKDMFTDVYDTLPSRLEKQYHECVDHIAKYPHEYPTELYAQDK</sequence>
<dbReference type="AlphaFoldDB" id="A0A9W9ZH76"/>
<keyword evidence="5" id="KW-0809">Transit peptide</keyword>
<dbReference type="SUPFAM" id="SSF52518">
    <property type="entry name" value="Thiamin diphosphate-binding fold (THDP-binding)"/>
    <property type="match status" value="1"/>
</dbReference>
<comment type="similarity">
    <text evidence="3 9">Belongs to the BCKDHA family.</text>
</comment>
<evidence type="ECO:0000313" key="12">
    <source>
        <dbReference type="Proteomes" id="UP001163046"/>
    </source>
</evidence>
<evidence type="ECO:0000256" key="8">
    <source>
        <dbReference type="ARBA" id="ARBA00023128"/>
    </source>
</evidence>
<evidence type="ECO:0000256" key="6">
    <source>
        <dbReference type="ARBA" id="ARBA00022958"/>
    </source>
</evidence>
<dbReference type="FunFam" id="3.40.50.970:FF:000015">
    <property type="entry name" value="2-oxoisovalerate dehydrogenase subunit alpha"/>
    <property type="match status" value="1"/>
</dbReference>
<dbReference type="Gene3D" id="3.40.50.970">
    <property type="match status" value="1"/>
</dbReference>
<evidence type="ECO:0000256" key="3">
    <source>
        <dbReference type="ARBA" id="ARBA00008646"/>
    </source>
</evidence>
<dbReference type="InterPro" id="IPR001017">
    <property type="entry name" value="DH_E1"/>
</dbReference>
<dbReference type="GO" id="GO:0003863">
    <property type="term" value="F:branched-chain 2-oxo acid dehydrogenase activity"/>
    <property type="evidence" value="ECO:0007669"/>
    <property type="project" value="UniProtKB-EC"/>
</dbReference>
<dbReference type="PANTHER" id="PTHR43380:SF1">
    <property type="entry name" value="2-OXOISOVALERATE DEHYDROGENASE SUBUNIT ALPHA, MITOCHONDRIAL"/>
    <property type="match status" value="1"/>
</dbReference>
<dbReference type="OrthoDB" id="3845at2759"/>
<accession>A0A9W9ZH76</accession>
<dbReference type="GO" id="GO:0046872">
    <property type="term" value="F:metal ion binding"/>
    <property type="evidence" value="ECO:0007669"/>
    <property type="project" value="UniProtKB-KW"/>
</dbReference>
<keyword evidence="4" id="KW-0479">Metal-binding</keyword>
<comment type="function">
    <text evidence="9">The branched-chain alpha-keto dehydrogenase complex catalyzes the overall conversion of alpha-keto acids to acyl-CoA and CO(2). It contains multiple copies of three enzymatic components: branched-chain alpha-keto acid decarboxylase (E1), lipoamide acyltransferase (E2) and lipoamide dehydrogenase (E3).</text>
</comment>
<dbReference type="Pfam" id="PF00676">
    <property type="entry name" value="E1_dh"/>
    <property type="match status" value="1"/>
</dbReference>
<keyword evidence="7 9" id="KW-0560">Oxidoreductase</keyword>
<protein>
    <recommendedName>
        <fullName evidence="9">2-oxoisovalerate dehydrogenase subunit alpha</fullName>
        <ecNumber evidence="9">1.2.4.4</ecNumber>
    </recommendedName>
    <alternativeName>
        <fullName evidence="9">Branched-chain alpha-keto acid dehydrogenase E1 component alpha chain</fullName>
    </alternativeName>
</protein>
<dbReference type="GO" id="GO:0005759">
    <property type="term" value="C:mitochondrial matrix"/>
    <property type="evidence" value="ECO:0007669"/>
    <property type="project" value="UniProtKB-SubCell"/>
</dbReference>
<dbReference type="EMBL" id="MU826355">
    <property type="protein sequence ID" value="KAJ7379944.1"/>
    <property type="molecule type" value="Genomic_DNA"/>
</dbReference>
<evidence type="ECO:0000256" key="2">
    <source>
        <dbReference type="ARBA" id="ARBA00004305"/>
    </source>
</evidence>
<evidence type="ECO:0000256" key="7">
    <source>
        <dbReference type="ARBA" id="ARBA00023002"/>
    </source>
</evidence>
<comment type="cofactor">
    <cofactor evidence="1 9">
        <name>thiamine diphosphate</name>
        <dbReference type="ChEBI" id="CHEBI:58937"/>
    </cofactor>
</comment>
<proteinExistence type="inferred from homology"/>
<dbReference type="InterPro" id="IPR029061">
    <property type="entry name" value="THDP-binding"/>
</dbReference>
<organism evidence="11 12">
    <name type="scientific">Desmophyllum pertusum</name>
    <dbReference type="NCBI Taxonomy" id="174260"/>
    <lineage>
        <taxon>Eukaryota</taxon>
        <taxon>Metazoa</taxon>
        <taxon>Cnidaria</taxon>
        <taxon>Anthozoa</taxon>
        <taxon>Hexacorallia</taxon>
        <taxon>Scleractinia</taxon>
        <taxon>Caryophylliina</taxon>
        <taxon>Caryophylliidae</taxon>
        <taxon>Desmophyllum</taxon>
    </lineage>
</organism>
<dbReference type="GO" id="GO:0009083">
    <property type="term" value="P:branched-chain amino acid catabolic process"/>
    <property type="evidence" value="ECO:0007669"/>
    <property type="project" value="TreeGrafter"/>
</dbReference>
<comment type="caution">
    <text evidence="11">The sequence shown here is derived from an EMBL/GenBank/DDBJ whole genome shotgun (WGS) entry which is preliminary data.</text>
</comment>
<keyword evidence="9" id="KW-0786">Thiamine pyrophosphate</keyword>